<dbReference type="RefSeq" id="WP_058848626.1">
    <property type="nucleotide sequence ID" value="NZ_LOCL01000034.1"/>
</dbReference>
<evidence type="ECO:0000256" key="1">
    <source>
        <dbReference type="SAM" id="MobiDB-lite"/>
    </source>
</evidence>
<proteinExistence type="predicted"/>
<dbReference type="OrthoDB" id="4331133at2"/>
<evidence type="ECO:0000313" key="3">
    <source>
        <dbReference type="Proteomes" id="UP000054804"/>
    </source>
</evidence>
<name>A0A0W7X3J8_9ACTN</name>
<evidence type="ECO:0000313" key="2">
    <source>
        <dbReference type="EMBL" id="KUF17363.1"/>
    </source>
</evidence>
<reference evidence="2 3" key="1">
    <citation type="submission" date="2015-12" db="EMBL/GenBank/DDBJ databases">
        <title>Draft genome sequence of Streptomyces silvensis ATCC 53525, a producer of novel hormone antagonists.</title>
        <authorList>
            <person name="Johnston C.W."/>
            <person name="Li Y."/>
            <person name="Magarvey N.A."/>
        </authorList>
    </citation>
    <scope>NUCLEOTIDE SEQUENCE [LARGE SCALE GENOMIC DNA]</scope>
    <source>
        <strain evidence="2 3">ATCC 53525</strain>
    </source>
</reference>
<gene>
    <name evidence="2" type="ORF">AT728_16305</name>
</gene>
<dbReference type="AlphaFoldDB" id="A0A0W7X3J8"/>
<accession>A0A0W7X3J8</accession>
<feature type="region of interest" description="Disordered" evidence="1">
    <location>
        <begin position="57"/>
        <end position="83"/>
    </location>
</feature>
<dbReference type="EMBL" id="LOCL01000034">
    <property type="protein sequence ID" value="KUF17363.1"/>
    <property type="molecule type" value="Genomic_DNA"/>
</dbReference>
<dbReference type="Proteomes" id="UP000054804">
    <property type="component" value="Unassembled WGS sequence"/>
</dbReference>
<keyword evidence="3" id="KW-1185">Reference proteome</keyword>
<comment type="caution">
    <text evidence="2">The sequence shown here is derived from an EMBL/GenBank/DDBJ whole genome shotgun (WGS) entry which is preliminary data.</text>
</comment>
<protein>
    <submittedName>
        <fullName evidence="2">Uncharacterized protein</fullName>
    </submittedName>
</protein>
<sequence length="83" mass="8908">MPKPTTVTCTLCGATAPIPQDRDHRPLWDAGWRWIGSQDLFSCPPCPPVLVVDEHGHHRAGPGLQAASQARGTRESAARSALV</sequence>
<organism evidence="2 3">
    <name type="scientific">Streptomyces silvensis</name>
    <dbReference type="NCBI Taxonomy" id="1765722"/>
    <lineage>
        <taxon>Bacteria</taxon>
        <taxon>Bacillati</taxon>
        <taxon>Actinomycetota</taxon>
        <taxon>Actinomycetes</taxon>
        <taxon>Kitasatosporales</taxon>
        <taxon>Streptomycetaceae</taxon>
        <taxon>Streptomyces</taxon>
    </lineage>
</organism>